<evidence type="ECO:0000313" key="2">
    <source>
        <dbReference type="EMBL" id="GGC53093.1"/>
    </source>
</evidence>
<organism evidence="2 3">
    <name type="scientific">Belliella aquatica</name>
    <dbReference type="NCBI Taxonomy" id="1323734"/>
    <lineage>
        <taxon>Bacteria</taxon>
        <taxon>Pseudomonadati</taxon>
        <taxon>Bacteroidota</taxon>
        <taxon>Cytophagia</taxon>
        <taxon>Cytophagales</taxon>
        <taxon>Cyclobacteriaceae</taxon>
        <taxon>Belliella</taxon>
    </lineage>
</organism>
<dbReference type="InterPro" id="IPR001387">
    <property type="entry name" value="Cro/C1-type_HTH"/>
</dbReference>
<keyword evidence="2" id="KW-0238">DNA-binding</keyword>
<evidence type="ECO:0000259" key="1">
    <source>
        <dbReference type="Pfam" id="PF13443"/>
    </source>
</evidence>
<reference evidence="3" key="1">
    <citation type="journal article" date="2019" name="Int. J. Syst. Evol. Microbiol.">
        <title>The Global Catalogue of Microorganisms (GCM) 10K type strain sequencing project: providing services to taxonomists for standard genome sequencing and annotation.</title>
        <authorList>
            <consortium name="The Broad Institute Genomics Platform"/>
            <consortium name="The Broad Institute Genome Sequencing Center for Infectious Disease"/>
            <person name="Wu L."/>
            <person name="Ma J."/>
        </authorList>
    </citation>
    <scope>NUCLEOTIDE SEQUENCE [LARGE SCALE GENOMIC DNA]</scope>
    <source>
        <strain evidence="3">CGMCC 1.12479</strain>
    </source>
</reference>
<keyword evidence="3" id="KW-1185">Reference proteome</keyword>
<comment type="caution">
    <text evidence="2">The sequence shown here is derived from an EMBL/GenBank/DDBJ whole genome shotgun (WGS) entry which is preliminary data.</text>
</comment>
<dbReference type="SUPFAM" id="SSF47413">
    <property type="entry name" value="lambda repressor-like DNA-binding domains"/>
    <property type="match status" value="1"/>
</dbReference>
<dbReference type="RefSeq" id="WP_188444347.1">
    <property type="nucleotide sequence ID" value="NZ_BMFD01000020.1"/>
</dbReference>
<gene>
    <name evidence="2" type="ORF">GCM10010993_34400</name>
</gene>
<accession>A0ABQ1N7B3</accession>
<dbReference type="EMBL" id="BMFD01000020">
    <property type="protein sequence ID" value="GGC53093.1"/>
    <property type="molecule type" value="Genomic_DNA"/>
</dbReference>
<dbReference type="InterPro" id="IPR010982">
    <property type="entry name" value="Lambda_DNA-bd_dom_sf"/>
</dbReference>
<proteinExistence type="predicted"/>
<evidence type="ECO:0000313" key="3">
    <source>
        <dbReference type="Proteomes" id="UP000635885"/>
    </source>
</evidence>
<dbReference type="Proteomes" id="UP000635885">
    <property type="component" value="Unassembled WGS sequence"/>
</dbReference>
<dbReference type="GO" id="GO:0003677">
    <property type="term" value="F:DNA binding"/>
    <property type="evidence" value="ECO:0007669"/>
    <property type="project" value="UniProtKB-KW"/>
</dbReference>
<dbReference type="Pfam" id="PF13443">
    <property type="entry name" value="HTH_26"/>
    <property type="match status" value="1"/>
</dbReference>
<name>A0ABQ1N7B3_9BACT</name>
<sequence>MATRLGEFFQKYSINKSEVARKMNVNKQRLTQLSTNENAHLKADELYLIALATGTNPCELLEYLFEGTELPDKQK</sequence>
<feature type="domain" description="HTH cro/C1-type" evidence="1">
    <location>
        <begin position="4"/>
        <end position="63"/>
    </location>
</feature>
<protein>
    <submittedName>
        <fullName evidence="2">DNA-binding protein</fullName>
    </submittedName>
</protein>